<evidence type="ECO:0000256" key="4">
    <source>
        <dbReference type="ARBA" id="ARBA00022857"/>
    </source>
</evidence>
<evidence type="ECO:0000256" key="6">
    <source>
        <dbReference type="ARBA" id="ARBA00023098"/>
    </source>
</evidence>
<keyword evidence="4" id="KW-0521">NADP</keyword>
<dbReference type="SUPFAM" id="SSF53474">
    <property type="entry name" value="alpha/beta-Hydrolases"/>
    <property type="match status" value="1"/>
</dbReference>
<evidence type="ECO:0000256" key="7">
    <source>
        <dbReference type="ARBA" id="ARBA00023160"/>
    </source>
</evidence>
<keyword evidence="2" id="KW-0444">Lipid biosynthesis</keyword>
<reference evidence="10" key="2">
    <citation type="submission" date="2014-07" db="EMBL/GenBank/DDBJ databases">
        <authorList>
            <person name="Hull J."/>
        </authorList>
    </citation>
    <scope>NUCLEOTIDE SEQUENCE</scope>
</reference>
<dbReference type="Gene3D" id="3.90.180.10">
    <property type="entry name" value="Medium-chain alcohol dehydrogenases, catalytic domain"/>
    <property type="match status" value="1"/>
</dbReference>
<evidence type="ECO:0000256" key="2">
    <source>
        <dbReference type="ARBA" id="ARBA00022516"/>
    </source>
</evidence>
<keyword evidence="5" id="KW-0560">Oxidoreductase</keyword>
<sequence length="942" mass="105825">MKEISSFVVNDEKFALTLLDKPEEKKRFEEVIFSGNIDLLKQKLNSANDLNASEECGQNIVVLISAVESISTVMEIIDETRNVFNHHLLRYVFTDDSFLNVKSYSSQIQKDLKVNIKLSGEWGTLRQLPVDLNEEMAPDDVCSGMPVFPLSEVAPSREITALGLNLNDITGPTEDGCLRIFDYATSKIMGLAVFNPVSKTFTKDEIFKWKRPATWSDKEAASVPMMYVLASYIVHLANNPSDGSSILVNRGLIPLSQALISISLSENIQTFVTVYGNDEKKTLMEIFPNLEDRNIFDCSKSTFYIDLLLRTQGKGVYKVVNTFTEDAMIEACVKSTGVLGTYIQVSMAPMIKNSKIGMLLFRDEVIALGATINIVMDLEKEHKVKIRDFVQNALNSGHAKPFTNLLSIPSHSHNAEAVCLLKNAKSKVVVDLKPNLKGSNSKTFVCDSSSNYVVIGGQPQTEFWLKLTEWLLRRGARRVNVVLTQPNLSTALSMRLQTLQESYPTSRIHLHSTKQISSKACIEHFVNDIESAASLSTIFVLSSAVKDYSESLHQVLQNKGVKCGLVCLGNGAERLCERWKKEGCTSLCVRCSPAVLDNYSFLQHLDELIINSKKNAVVTVNRYSLQHRKYQEKTGTEWNHVPTSLPELHELLRLSSSKPTFVEVQSRTTRREQAREIDPVFVIPGLRFNHARRIAERLYFPTFIARLPSDVVDIEFMASDLAQQMSEMPQNMFTLIADEWGGTLALHIASKLQILGKVATAVLLEAAPATTSNWAAKLMSDDEALLKNYIKLTPKVQLRLRECSSWESKIDIILENSVDKTEMRKTLQALSLLRNRLKGVLRVKPPARKIKFICNLFRYGQALKSDQCSLKEYLQKKAIIHVREVDSMLAMIDQAIDEINSIVLFEYKDAAYRQEDNTIGIGFSSTTRNNLPALTCIHTVHT</sequence>
<evidence type="ECO:0000256" key="5">
    <source>
        <dbReference type="ARBA" id="ARBA00023002"/>
    </source>
</evidence>
<evidence type="ECO:0000256" key="1">
    <source>
        <dbReference type="ARBA" id="ARBA00022450"/>
    </source>
</evidence>
<keyword evidence="1" id="KW-0596">Phosphopantetheine</keyword>
<keyword evidence="6" id="KW-0443">Lipid metabolism</keyword>
<evidence type="ECO:0000313" key="10">
    <source>
        <dbReference type="EMBL" id="JAG34520.1"/>
    </source>
</evidence>
<dbReference type="InterPro" id="IPR050091">
    <property type="entry name" value="PKS_NRPS_Biosynth_Enz"/>
</dbReference>
<dbReference type="SUPFAM" id="SSF51735">
    <property type="entry name" value="NAD(P)-binding Rossmann-fold domains"/>
    <property type="match status" value="1"/>
</dbReference>
<dbReference type="GO" id="GO:0006633">
    <property type="term" value="P:fatty acid biosynthetic process"/>
    <property type="evidence" value="ECO:0007669"/>
    <property type="project" value="UniProtKB-KW"/>
</dbReference>
<keyword evidence="7" id="KW-0275">Fatty acid biosynthesis</keyword>
<protein>
    <submittedName>
        <fullName evidence="10">Fatty acid synthase</fullName>
    </submittedName>
</protein>
<dbReference type="AlphaFoldDB" id="A0A0A9YY72"/>
<accession>A0A0A9YY72</accession>
<keyword evidence="8" id="KW-0511">Multifunctional enzyme</keyword>
<dbReference type="PANTHER" id="PTHR43775:SF7">
    <property type="entry name" value="FATTY ACID SYNTHASE"/>
    <property type="match status" value="1"/>
</dbReference>
<dbReference type="InterPro" id="IPR020843">
    <property type="entry name" value="ER"/>
</dbReference>
<dbReference type="InterPro" id="IPR029058">
    <property type="entry name" value="AB_hydrolase_fold"/>
</dbReference>
<dbReference type="SMART" id="SM00829">
    <property type="entry name" value="PKS_ER"/>
    <property type="match status" value="1"/>
</dbReference>
<dbReference type="EMBL" id="GBHO01009084">
    <property type="protein sequence ID" value="JAG34520.1"/>
    <property type="molecule type" value="Transcribed_RNA"/>
</dbReference>
<reference evidence="10" key="1">
    <citation type="journal article" date="2014" name="PLoS ONE">
        <title>Transcriptome-Based Identification of ABC Transporters in the Western Tarnished Plant Bug Lygus hesperus.</title>
        <authorList>
            <person name="Hull J.J."/>
            <person name="Chaney K."/>
            <person name="Geib S.M."/>
            <person name="Fabrick J.A."/>
            <person name="Brent C.S."/>
            <person name="Walsh D."/>
            <person name="Lavine L.C."/>
        </authorList>
    </citation>
    <scope>NUCLEOTIDE SEQUENCE</scope>
</reference>
<feature type="domain" description="Enoyl reductase (ER)" evidence="9">
    <location>
        <begin position="144"/>
        <end position="430"/>
    </location>
</feature>
<name>A0A0A9YY72_LYGHE</name>
<proteinExistence type="predicted"/>
<evidence type="ECO:0000256" key="8">
    <source>
        <dbReference type="ARBA" id="ARBA00023268"/>
    </source>
</evidence>
<keyword evidence="3" id="KW-0276">Fatty acid metabolism</keyword>
<evidence type="ECO:0000259" key="9">
    <source>
        <dbReference type="SMART" id="SM00829"/>
    </source>
</evidence>
<dbReference type="InterPro" id="IPR036291">
    <property type="entry name" value="NAD(P)-bd_dom_sf"/>
</dbReference>
<dbReference type="GO" id="GO:0016491">
    <property type="term" value="F:oxidoreductase activity"/>
    <property type="evidence" value="ECO:0007669"/>
    <property type="project" value="UniProtKB-KW"/>
</dbReference>
<organism evidence="10">
    <name type="scientific">Lygus hesperus</name>
    <name type="common">Western plant bug</name>
    <dbReference type="NCBI Taxonomy" id="30085"/>
    <lineage>
        <taxon>Eukaryota</taxon>
        <taxon>Metazoa</taxon>
        <taxon>Ecdysozoa</taxon>
        <taxon>Arthropoda</taxon>
        <taxon>Hexapoda</taxon>
        <taxon>Insecta</taxon>
        <taxon>Pterygota</taxon>
        <taxon>Neoptera</taxon>
        <taxon>Paraneoptera</taxon>
        <taxon>Hemiptera</taxon>
        <taxon>Heteroptera</taxon>
        <taxon>Panheteroptera</taxon>
        <taxon>Cimicomorpha</taxon>
        <taxon>Miridae</taxon>
        <taxon>Mirini</taxon>
        <taxon>Lygus</taxon>
    </lineage>
</organism>
<dbReference type="PANTHER" id="PTHR43775">
    <property type="entry name" value="FATTY ACID SYNTHASE"/>
    <property type="match status" value="1"/>
</dbReference>
<evidence type="ECO:0000256" key="3">
    <source>
        <dbReference type="ARBA" id="ARBA00022832"/>
    </source>
</evidence>
<dbReference type="GO" id="GO:0004312">
    <property type="term" value="F:fatty acid synthase activity"/>
    <property type="evidence" value="ECO:0007669"/>
    <property type="project" value="TreeGrafter"/>
</dbReference>
<gene>
    <name evidence="10" type="primary">FASN_7</name>
    <name evidence="10" type="ORF">CM83_42106</name>
</gene>